<keyword evidence="1" id="KW-0472">Membrane</keyword>
<dbReference type="Proteomes" id="UP000464378">
    <property type="component" value="Chromosome"/>
</dbReference>
<gene>
    <name evidence="2" type="ORF">GMBLW1_39590</name>
</gene>
<dbReference type="KEGG" id="tim:GMBLW1_39590"/>
<evidence type="ECO:0000313" key="3">
    <source>
        <dbReference type="Proteomes" id="UP000464378"/>
    </source>
</evidence>
<name>A0A6C2YUV8_9BACT</name>
<proteinExistence type="predicted"/>
<feature type="transmembrane region" description="Helical" evidence="1">
    <location>
        <begin position="65"/>
        <end position="88"/>
    </location>
</feature>
<keyword evidence="1" id="KW-0812">Transmembrane</keyword>
<dbReference type="EMBL" id="LR586016">
    <property type="protein sequence ID" value="VIP05234.1"/>
    <property type="molecule type" value="Genomic_DNA"/>
</dbReference>
<sequence length="182" mass="20427">MEPTDLPATADSADRSRPVSARYSLRRDRIAWLTLLAGGVALIPMGIFFPVVLRAVQTADDDLPLTWFVVGLLGMPMVLLGLWLQWCVRSAWRRIRQMRRLQQVGVELVAEVMLSRVYREKAGIAAVSMDLRYEFEGQSFRTRITTCIPGTAARIRDYGTMPILVDPQRPEAIAVLLQGELG</sequence>
<accession>A0A6C2YUV8</accession>
<keyword evidence="3" id="KW-1185">Reference proteome</keyword>
<protein>
    <submittedName>
        <fullName evidence="2">Uncharacterized protein</fullName>
    </submittedName>
</protein>
<evidence type="ECO:0000313" key="2">
    <source>
        <dbReference type="EMBL" id="VIP05234.1"/>
    </source>
</evidence>
<reference evidence="2" key="1">
    <citation type="submission" date="2019-04" db="EMBL/GenBank/DDBJ databases">
        <authorList>
            <consortium name="Science for Life Laboratories"/>
        </authorList>
    </citation>
    <scope>NUCLEOTIDE SEQUENCE</scope>
    <source>
        <strain evidence="2">MBLW1</strain>
    </source>
</reference>
<organism evidence="2">
    <name type="scientific">Tuwongella immobilis</name>
    <dbReference type="NCBI Taxonomy" id="692036"/>
    <lineage>
        <taxon>Bacteria</taxon>
        <taxon>Pseudomonadati</taxon>
        <taxon>Planctomycetota</taxon>
        <taxon>Planctomycetia</taxon>
        <taxon>Gemmatales</taxon>
        <taxon>Gemmataceae</taxon>
        <taxon>Tuwongella</taxon>
    </lineage>
</organism>
<evidence type="ECO:0000256" key="1">
    <source>
        <dbReference type="SAM" id="Phobius"/>
    </source>
</evidence>
<dbReference type="AlphaFoldDB" id="A0A6C2YUV8"/>
<dbReference type="InParanoid" id="A0A6C2YUV8"/>
<keyword evidence="1" id="KW-1133">Transmembrane helix</keyword>
<dbReference type="EMBL" id="LR593887">
    <property type="protein sequence ID" value="VTS07824.1"/>
    <property type="molecule type" value="Genomic_DNA"/>
</dbReference>
<feature type="transmembrane region" description="Helical" evidence="1">
    <location>
        <begin position="30"/>
        <end position="53"/>
    </location>
</feature>